<sequence>METSGPTPRSRPRNGRRTTAPPGAAARPASRSSVLPLAGTLFAVAAYHLVFGSMFGPAPAWDTRTVAAAVLFHTALSLRLALPQDGTGRTRWALARRRPRSGTRSPAPTVAPRPVGGVSLVRTLRLLWAFLARLLRPLRAPSALMPPPSTATHRPTRPARALPLPLLLADALVRRGPPARPPLTV</sequence>
<feature type="region of interest" description="Disordered" evidence="1">
    <location>
        <begin position="1"/>
        <end position="30"/>
    </location>
</feature>
<name>A0A5P2B6X4_STRVZ</name>
<evidence type="ECO:0000256" key="1">
    <source>
        <dbReference type="SAM" id="MobiDB-lite"/>
    </source>
</evidence>
<dbReference type="RefSeq" id="WP_150164618.1">
    <property type="nucleotide sequence ID" value="NZ_CP029193.1"/>
</dbReference>
<organism evidence="3 4">
    <name type="scientific">Streptomyces venezuelae</name>
    <dbReference type="NCBI Taxonomy" id="54571"/>
    <lineage>
        <taxon>Bacteria</taxon>
        <taxon>Bacillati</taxon>
        <taxon>Actinomycetota</taxon>
        <taxon>Actinomycetes</taxon>
        <taxon>Kitasatosporales</taxon>
        <taxon>Streptomycetaceae</taxon>
        <taxon>Streptomyces</taxon>
    </lineage>
</organism>
<keyword evidence="2" id="KW-0472">Membrane</keyword>
<evidence type="ECO:0000313" key="3">
    <source>
        <dbReference type="EMBL" id="QES25548.1"/>
    </source>
</evidence>
<proteinExistence type="predicted"/>
<keyword evidence="2" id="KW-0812">Transmembrane</keyword>
<dbReference type="EMBL" id="CP029193">
    <property type="protein sequence ID" value="QES25548.1"/>
    <property type="molecule type" value="Genomic_DNA"/>
</dbReference>
<keyword evidence="4" id="KW-1185">Reference proteome</keyword>
<feature type="transmembrane region" description="Helical" evidence="2">
    <location>
        <begin position="66"/>
        <end position="82"/>
    </location>
</feature>
<evidence type="ECO:0000256" key="2">
    <source>
        <dbReference type="SAM" id="Phobius"/>
    </source>
</evidence>
<gene>
    <name evidence="3" type="ORF">DEJ47_02935</name>
</gene>
<dbReference type="AlphaFoldDB" id="A0A5P2B6X4"/>
<reference evidence="3 4" key="1">
    <citation type="submission" date="2018-05" db="EMBL/GenBank/DDBJ databases">
        <title>Streptomyces venezuelae.</title>
        <authorList>
            <person name="Kim W."/>
            <person name="Lee N."/>
            <person name="Cho B.-K."/>
        </authorList>
    </citation>
    <scope>NUCLEOTIDE SEQUENCE [LARGE SCALE GENOMIC DNA]</scope>
    <source>
        <strain evidence="3 4">ATCC 14583</strain>
    </source>
</reference>
<dbReference type="OrthoDB" id="4336243at2"/>
<dbReference type="Proteomes" id="UP000323046">
    <property type="component" value="Chromosome"/>
</dbReference>
<keyword evidence="2" id="KW-1133">Transmembrane helix</keyword>
<protein>
    <submittedName>
        <fullName evidence="3">Uncharacterized protein</fullName>
    </submittedName>
</protein>
<accession>A0A5P2B6X4</accession>
<feature type="compositionally biased region" description="Low complexity" evidence="1">
    <location>
        <begin position="17"/>
        <end position="30"/>
    </location>
</feature>
<feature type="transmembrane region" description="Helical" evidence="2">
    <location>
        <begin position="34"/>
        <end position="54"/>
    </location>
</feature>
<evidence type="ECO:0000313" key="4">
    <source>
        <dbReference type="Proteomes" id="UP000323046"/>
    </source>
</evidence>